<dbReference type="EMBL" id="JAYMYQ010000002">
    <property type="protein sequence ID" value="KAK7349809.1"/>
    <property type="molecule type" value="Genomic_DNA"/>
</dbReference>
<gene>
    <name evidence="1" type="ORF">VNO77_07513</name>
</gene>
<keyword evidence="2" id="KW-1185">Reference proteome</keyword>
<evidence type="ECO:0000313" key="2">
    <source>
        <dbReference type="Proteomes" id="UP001367508"/>
    </source>
</evidence>
<reference evidence="1 2" key="1">
    <citation type="submission" date="2024-01" db="EMBL/GenBank/DDBJ databases">
        <title>The genomes of 5 underutilized Papilionoideae crops provide insights into root nodulation and disease resistanc.</title>
        <authorList>
            <person name="Jiang F."/>
        </authorList>
    </citation>
    <scope>NUCLEOTIDE SEQUENCE [LARGE SCALE GENOMIC DNA]</scope>
    <source>
        <strain evidence="1">LVBAO_FW01</strain>
        <tissue evidence="1">Leaves</tissue>
    </source>
</reference>
<name>A0AAN9MBI4_CANGL</name>
<accession>A0AAN9MBI4</accession>
<organism evidence="1 2">
    <name type="scientific">Canavalia gladiata</name>
    <name type="common">Sword bean</name>
    <name type="synonym">Dolichos gladiatus</name>
    <dbReference type="NCBI Taxonomy" id="3824"/>
    <lineage>
        <taxon>Eukaryota</taxon>
        <taxon>Viridiplantae</taxon>
        <taxon>Streptophyta</taxon>
        <taxon>Embryophyta</taxon>
        <taxon>Tracheophyta</taxon>
        <taxon>Spermatophyta</taxon>
        <taxon>Magnoliopsida</taxon>
        <taxon>eudicotyledons</taxon>
        <taxon>Gunneridae</taxon>
        <taxon>Pentapetalae</taxon>
        <taxon>rosids</taxon>
        <taxon>fabids</taxon>
        <taxon>Fabales</taxon>
        <taxon>Fabaceae</taxon>
        <taxon>Papilionoideae</taxon>
        <taxon>50 kb inversion clade</taxon>
        <taxon>NPAAA clade</taxon>
        <taxon>indigoferoid/millettioid clade</taxon>
        <taxon>Phaseoleae</taxon>
        <taxon>Canavalia</taxon>
    </lineage>
</organism>
<evidence type="ECO:0000313" key="1">
    <source>
        <dbReference type="EMBL" id="KAK7349809.1"/>
    </source>
</evidence>
<dbReference type="AlphaFoldDB" id="A0AAN9MBI4"/>
<comment type="caution">
    <text evidence="1">The sequence shown here is derived from an EMBL/GenBank/DDBJ whole genome shotgun (WGS) entry which is preliminary data.</text>
</comment>
<dbReference type="Proteomes" id="UP001367508">
    <property type="component" value="Unassembled WGS sequence"/>
</dbReference>
<proteinExistence type="predicted"/>
<sequence length="79" mass="8799">MTFKSVKGSSLRHPSTLHTERGCSVLIILHFSLYSPNSHCILVPTFLSQSSPPPFPPSLLTRWPGNRTPTTNPQLLLLF</sequence>
<protein>
    <submittedName>
        <fullName evidence="1">Uncharacterized protein</fullName>
    </submittedName>
</protein>